<keyword evidence="6 14" id="KW-1133">Transmembrane helix</keyword>
<feature type="signal peptide" evidence="15">
    <location>
        <begin position="1"/>
        <end position="25"/>
    </location>
</feature>
<dbReference type="InterPro" id="IPR013783">
    <property type="entry name" value="Ig-like_fold"/>
</dbReference>
<keyword evidence="5" id="KW-0391">Immunity</keyword>
<evidence type="ECO:0000256" key="6">
    <source>
        <dbReference type="ARBA" id="ARBA00022989"/>
    </source>
</evidence>
<evidence type="ECO:0000313" key="19">
    <source>
        <dbReference type="Proteomes" id="UP000694620"/>
    </source>
</evidence>
<keyword evidence="19" id="KW-1185">Reference proteome</keyword>
<reference evidence="18" key="1">
    <citation type="submission" date="2021-06" db="EMBL/GenBank/DDBJ databases">
        <authorList>
            <consortium name="Wellcome Sanger Institute Data Sharing"/>
        </authorList>
    </citation>
    <scope>NUCLEOTIDE SEQUENCE [LARGE SCALE GENOMIC DNA]</scope>
</reference>
<dbReference type="SUPFAM" id="SSF48726">
    <property type="entry name" value="Immunoglobulin"/>
    <property type="match status" value="1"/>
</dbReference>
<dbReference type="Gene3D" id="2.60.40.10">
    <property type="entry name" value="Immunoglobulins"/>
    <property type="match status" value="1"/>
</dbReference>
<feature type="chain" id="PRO_5034312290" description="T-cell surface glycoprotein CD8 alpha chain" evidence="15">
    <location>
        <begin position="26"/>
        <end position="238"/>
    </location>
</feature>
<evidence type="ECO:0000313" key="18">
    <source>
        <dbReference type="Ensembl" id="ENSECRP00000013564.1"/>
    </source>
</evidence>
<sequence>MAQLLLSTKTGTMLLLFLLLKLVQSSDENMNFKQDMEPISAEAGKSLTLSCSSLQQSLLDHGIYWFRLKHGRIPETVLISNSLGTEKYNMDRAHFKSSKKPTEYKLIINNFNSGLVGIYYCMTNLNNMMYFGGGTSILIKELKAATTIKTPTTTAFEKQSNSTNKPDCFCTTKKAHDATGFKPGLKCSIAIFAPLAVGCIVLLILLIISIAVCNSIRTRHCPHHYKRRLRKLNSGQYV</sequence>
<evidence type="ECO:0000256" key="14">
    <source>
        <dbReference type="SAM" id="Phobius"/>
    </source>
</evidence>
<evidence type="ECO:0000256" key="7">
    <source>
        <dbReference type="ARBA" id="ARBA00023130"/>
    </source>
</evidence>
<dbReference type="GO" id="GO:0002456">
    <property type="term" value="P:T cell mediated immunity"/>
    <property type="evidence" value="ECO:0007669"/>
    <property type="project" value="TreeGrafter"/>
</dbReference>
<feature type="domain" description="Immunoglobulin V-set" evidence="16">
    <location>
        <begin position="46"/>
        <end position="123"/>
    </location>
</feature>
<keyword evidence="7" id="KW-1064">Adaptive immunity</keyword>
<evidence type="ECO:0000256" key="13">
    <source>
        <dbReference type="ARBA" id="ARBA00023319"/>
    </source>
</evidence>
<feature type="transmembrane region" description="Helical" evidence="14">
    <location>
        <begin position="191"/>
        <end position="213"/>
    </location>
</feature>
<evidence type="ECO:0000259" key="17">
    <source>
        <dbReference type="SMART" id="SM00409"/>
    </source>
</evidence>
<keyword evidence="2" id="KW-1003">Cell membrane</keyword>
<dbReference type="InterPro" id="IPR013106">
    <property type="entry name" value="Ig_V-set"/>
</dbReference>
<dbReference type="Ensembl" id="ENSECRT00000013799.1">
    <property type="protein sequence ID" value="ENSECRP00000013564.1"/>
    <property type="gene ID" value="ENSECRG00000009048.1"/>
</dbReference>
<dbReference type="AlphaFoldDB" id="A0A8C4S7V7"/>
<dbReference type="CDD" id="cd00099">
    <property type="entry name" value="IgV"/>
    <property type="match status" value="1"/>
</dbReference>
<keyword evidence="8 14" id="KW-0472">Membrane</keyword>
<organism evidence="18 19">
    <name type="scientific">Erpetoichthys calabaricus</name>
    <name type="common">Rope fish</name>
    <name type="synonym">Calamoichthys calabaricus</name>
    <dbReference type="NCBI Taxonomy" id="27687"/>
    <lineage>
        <taxon>Eukaryota</taxon>
        <taxon>Metazoa</taxon>
        <taxon>Chordata</taxon>
        <taxon>Craniata</taxon>
        <taxon>Vertebrata</taxon>
        <taxon>Euteleostomi</taxon>
        <taxon>Actinopterygii</taxon>
        <taxon>Polypteriformes</taxon>
        <taxon>Polypteridae</taxon>
        <taxon>Erpetoichthys</taxon>
    </lineage>
</organism>
<dbReference type="Pfam" id="PF07686">
    <property type="entry name" value="V-set"/>
    <property type="match status" value="1"/>
</dbReference>
<dbReference type="PANTHER" id="PTHR10441:SF2">
    <property type="entry name" value="T-CELL SURFACE GLYCOPROTEIN CD8 ALPHA CHAIN"/>
    <property type="match status" value="1"/>
</dbReference>
<keyword evidence="13" id="KW-0393">Immunoglobulin domain</keyword>
<keyword evidence="10" id="KW-1015">Disulfide bond</keyword>
<dbReference type="GO" id="GO:0045065">
    <property type="term" value="P:cytotoxic T cell differentiation"/>
    <property type="evidence" value="ECO:0007669"/>
    <property type="project" value="TreeGrafter"/>
</dbReference>
<accession>A0A8C4S7V7</accession>
<dbReference type="PANTHER" id="PTHR10441">
    <property type="entry name" value="CD8 ALPHA CHAIN"/>
    <property type="match status" value="1"/>
</dbReference>
<reference evidence="18" key="3">
    <citation type="submission" date="2025-09" db="UniProtKB">
        <authorList>
            <consortium name="Ensembl"/>
        </authorList>
    </citation>
    <scope>IDENTIFICATION</scope>
</reference>
<name>A0A8C4S7V7_ERPCA</name>
<evidence type="ECO:0000256" key="11">
    <source>
        <dbReference type="ARBA" id="ARBA00023180"/>
    </source>
</evidence>
<keyword evidence="11" id="KW-0325">Glycoprotein</keyword>
<reference evidence="18" key="2">
    <citation type="submission" date="2025-08" db="UniProtKB">
        <authorList>
            <consortium name="Ensembl"/>
        </authorList>
    </citation>
    <scope>IDENTIFICATION</scope>
</reference>
<evidence type="ECO:0000259" key="16">
    <source>
        <dbReference type="SMART" id="SM00406"/>
    </source>
</evidence>
<evidence type="ECO:0000256" key="12">
    <source>
        <dbReference type="ARBA" id="ARBA00023288"/>
    </source>
</evidence>
<evidence type="ECO:0000256" key="2">
    <source>
        <dbReference type="ARBA" id="ARBA00022475"/>
    </source>
</evidence>
<evidence type="ECO:0000256" key="1">
    <source>
        <dbReference type="ARBA" id="ARBA00004251"/>
    </source>
</evidence>
<keyword evidence="12" id="KW-0449">Lipoprotein</keyword>
<dbReference type="InterPro" id="IPR003599">
    <property type="entry name" value="Ig_sub"/>
</dbReference>
<keyword evidence="3 14" id="KW-0812">Transmembrane</keyword>
<protein>
    <recommendedName>
        <fullName evidence="20">T-cell surface glycoprotein CD8 alpha chain</fullName>
    </recommendedName>
</protein>
<keyword evidence="9" id="KW-0564">Palmitate</keyword>
<evidence type="ECO:0008006" key="20">
    <source>
        <dbReference type="Google" id="ProtNLM"/>
    </source>
</evidence>
<evidence type="ECO:0000256" key="4">
    <source>
        <dbReference type="ARBA" id="ARBA00022729"/>
    </source>
</evidence>
<dbReference type="GO" id="GO:0009897">
    <property type="term" value="C:external side of plasma membrane"/>
    <property type="evidence" value="ECO:0007669"/>
    <property type="project" value="TreeGrafter"/>
</dbReference>
<dbReference type="Proteomes" id="UP000694620">
    <property type="component" value="Chromosome 7"/>
</dbReference>
<dbReference type="InterPro" id="IPR036179">
    <property type="entry name" value="Ig-like_dom_sf"/>
</dbReference>
<evidence type="ECO:0000256" key="9">
    <source>
        <dbReference type="ARBA" id="ARBA00023139"/>
    </source>
</evidence>
<proteinExistence type="predicted"/>
<dbReference type="SMART" id="SM00409">
    <property type="entry name" value="IG"/>
    <property type="match status" value="1"/>
</dbReference>
<keyword evidence="4 15" id="KW-0732">Signal</keyword>
<evidence type="ECO:0000256" key="3">
    <source>
        <dbReference type="ARBA" id="ARBA00022692"/>
    </source>
</evidence>
<evidence type="ECO:0000256" key="15">
    <source>
        <dbReference type="SAM" id="SignalP"/>
    </source>
</evidence>
<dbReference type="InterPro" id="IPR015468">
    <property type="entry name" value="CD8_asu"/>
</dbReference>
<dbReference type="SMART" id="SM00406">
    <property type="entry name" value="IGv"/>
    <property type="match status" value="1"/>
</dbReference>
<evidence type="ECO:0000256" key="5">
    <source>
        <dbReference type="ARBA" id="ARBA00022859"/>
    </source>
</evidence>
<dbReference type="GeneTree" id="ENSGT00940000156588"/>
<comment type="subcellular location">
    <subcellularLocation>
        <location evidence="1">Cell membrane</location>
        <topology evidence="1">Single-pass type I membrane protein</topology>
    </subcellularLocation>
</comment>
<dbReference type="GO" id="GO:0007166">
    <property type="term" value="P:cell surface receptor signaling pathway"/>
    <property type="evidence" value="ECO:0007669"/>
    <property type="project" value="TreeGrafter"/>
</dbReference>
<evidence type="ECO:0000256" key="8">
    <source>
        <dbReference type="ARBA" id="ARBA00023136"/>
    </source>
</evidence>
<evidence type="ECO:0000256" key="10">
    <source>
        <dbReference type="ARBA" id="ARBA00023157"/>
    </source>
</evidence>
<feature type="domain" description="Immunoglobulin" evidence="17">
    <location>
        <begin position="36"/>
        <end position="140"/>
    </location>
</feature>